<dbReference type="PIRSF" id="PIRSF006066">
    <property type="entry name" value="HI0050"/>
    <property type="match status" value="1"/>
</dbReference>
<feature type="transmembrane region" description="Helical" evidence="7">
    <location>
        <begin position="369"/>
        <end position="386"/>
    </location>
</feature>
<feature type="transmembrane region" description="Helical" evidence="7">
    <location>
        <begin position="136"/>
        <end position="164"/>
    </location>
</feature>
<keyword evidence="4 7" id="KW-0812">Transmembrane</keyword>
<keyword evidence="10" id="KW-1185">Reference proteome</keyword>
<evidence type="ECO:0000256" key="7">
    <source>
        <dbReference type="RuleBase" id="RU369079"/>
    </source>
</evidence>
<evidence type="ECO:0000313" key="9">
    <source>
        <dbReference type="EMBL" id="SDI44324.1"/>
    </source>
</evidence>
<keyword evidence="5 7" id="KW-1133">Transmembrane helix</keyword>
<dbReference type="PANTHER" id="PTHR33362:SF2">
    <property type="entry name" value="TRAP TRANSPORTER LARGE PERMEASE PROTEIN"/>
    <property type="match status" value="1"/>
</dbReference>
<feature type="transmembrane region" description="Helical" evidence="7">
    <location>
        <begin position="242"/>
        <end position="261"/>
    </location>
</feature>
<name>A0A1G8KLM9_9RHOO</name>
<dbReference type="AlphaFoldDB" id="A0A1G8KLM9"/>
<feature type="transmembrane region" description="Helical" evidence="7">
    <location>
        <begin position="45"/>
        <end position="67"/>
    </location>
</feature>
<organism evidence="9 10">
    <name type="scientific">Propionivibrio dicarboxylicus</name>
    <dbReference type="NCBI Taxonomy" id="83767"/>
    <lineage>
        <taxon>Bacteria</taxon>
        <taxon>Pseudomonadati</taxon>
        <taxon>Pseudomonadota</taxon>
        <taxon>Betaproteobacteria</taxon>
        <taxon>Rhodocyclales</taxon>
        <taxon>Rhodocyclaceae</taxon>
        <taxon>Propionivibrio</taxon>
    </lineage>
</organism>
<sequence length="430" mass="45467">MLTIQVFGVFFIIALAGIPLFYALIATTAGMVYFKDLPYQMDSLLLNLIAGVEPFILIAVPLFIFAGELLSRGGVGKRIVAFASALFGWMPGGMGVVTIVSCLMFGGVSGSAIADTAAIGSLVAPTMKEKGYHPDFTAALLSVAGTLALLMPLSIPFLVFAFISGASMRILSMSGVIPGLICAVALAIVCIRYGKKTGCDNGSQRASLKEIWVVTKDAGPALLMPVIIVGGIWTGVFTPTEAAAVAVAYGLVISLFLYKDLKFRDLPALALKAFQTSASVLLVIGATGVLSWLLTAEMVAMQLAEWIQSVASQPWQFLLLLNIVLLLLGIFIEPLPAMLLTAPLFLPMAQAMQIDLVLMGVIMVMNLSIALYTPPVGGTLFVAAKLAKASIGGMSKHIMPLMAMNIAVLFLTSYVPWLSKILPRLLFGVG</sequence>
<dbReference type="PANTHER" id="PTHR33362">
    <property type="entry name" value="SIALIC ACID TRAP TRANSPORTER PERMEASE PROTEIN SIAT-RELATED"/>
    <property type="match status" value="1"/>
</dbReference>
<feature type="transmembrane region" description="Helical" evidence="7">
    <location>
        <begin position="170"/>
        <end position="191"/>
    </location>
</feature>
<feature type="transmembrane region" description="Helical" evidence="7">
    <location>
        <begin position="314"/>
        <end position="332"/>
    </location>
</feature>
<keyword evidence="7" id="KW-0813">Transport</keyword>
<feature type="transmembrane region" description="Helical" evidence="7">
    <location>
        <begin position="273"/>
        <end position="294"/>
    </location>
</feature>
<dbReference type="Proteomes" id="UP000198607">
    <property type="component" value="Unassembled WGS sequence"/>
</dbReference>
<evidence type="ECO:0000259" key="8">
    <source>
        <dbReference type="Pfam" id="PF06808"/>
    </source>
</evidence>
<evidence type="ECO:0000256" key="2">
    <source>
        <dbReference type="ARBA" id="ARBA00022475"/>
    </source>
</evidence>
<dbReference type="STRING" id="83767.SAMN05660652_03434"/>
<feature type="transmembrane region" description="Helical" evidence="7">
    <location>
        <begin position="79"/>
        <end position="97"/>
    </location>
</feature>
<keyword evidence="2" id="KW-1003">Cell membrane</keyword>
<evidence type="ECO:0000256" key="5">
    <source>
        <dbReference type="ARBA" id="ARBA00022989"/>
    </source>
</evidence>
<gene>
    <name evidence="9" type="ORF">SAMN05660652_03434</name>
</gene>
<dbReference type="GO" id="GO:0005886">
    <property type="term" value="C:plasma membrane"/>
    <property type="evidence" value="ECO:0007669"/>
    <property type="project" value="UniProtKB-SubCell"/>
</dbReference>
<dbReference type="InterPro" id="IPR010656">
    <property type="entry name" value="DctM"/>
</dbReference>
<feature type="domain" description="TRAP C4-dicarboxylate transport system permease DctM subunit" evidence="8">
    <location>
        <begin position="7"/>
        <end position="418"/>
    </location>
</feature>
<dbReference type="InterPro" id="IPR004681">
    <property type="entry name" value="TRAP_DctM"/>
</dbReference>
<reference evidence="9 10" key="1">
    <citation type="submission" date="2016-10" db="EMBL/GenBank/DDBJ databases">
        <authorList>
            <person name="de Groot N.N."/>
        </authorList>
    </citation>
    <scope>NUCLEOTIDE SEQUENCE [LARGE SCALE GENOMIC DNA]</scope>
    <source>
        <strain evidence="9 10">DSM 5885</strain>
    </source>
</reference>
<evidence type="ECO:0000256" key="6">
    <source>
        <dbReference type="ARBA" id="ARBA00023136"/>
    </source>
</evidence>
<comment type="subcellular location">
    <subcellularLocation>
        <location evidence="1 7">Cell inner membrane</location>
        <topology evidence="1 7">Multi-pass membrane protein</topology>
    </subcellularLocation>
</comment>
<feature type="transmembrane region" description="Helical" evidence="7">
    <location>
        <begin position="398"/>
        <end position="417"/>
    </location>
</feature>
<comment type="similarity">
    <text evidence="7">Belongs to the TRAP transporter large permease family.</text>
</comment>
<keyword evidence="6 7" id="KW-0472">Membrane</keyword>
<feature type="transmembrane region" description="Helical" evidence="7">
    <location>
        <begin position="7"/>
        <end position="33"/>
    </location>
</feature>
<keyword evidence="3 7" id="KW-0997">Cell inner membrane</keyword>
<accession>A0A1G8KLM9</accession>
<evidence type="ECO:0000256" key="1">
    <source>
        <dbReference type="ARBA" id="ARBA00004429"/>
    </source>
</evidence>
<dbReference type="EMBL" id="FNCY01000019">
    <property type="protein sequence ID" value="SDI44324.1"/>
    <property type="molecule type" value="Genomic_DNA"/>
</dbReference>
<evidence type="ECO:0000256" key="3">
    <source>
        <dbReference type="ARBA" id="ARBA00022519"/>
    </source>
</evidence>
<dbReference type="OrthoDB" id="9777699at2"/>
<comment type="function">
    <text evidence="7">Part of the tripartite ATP-independent periplasmic (TRAP) transport system.</text>
</comment>
<comment type="subunit">
    <text evidence="7">The complex comprises the extracytoplasmic solute receptor protein and the two transmembrane proteins.</text>
</comment>
<protein>
    <recommendedName>
        <fullName evidence="7">TRAP transporter large permease protein</fullName>
    </recommendedName>
</protein>
<evidence type="ECO:0000313" key="10">
    <source>
        <dbReference type="Proteomes" id="UP000198607"/>
    </source>
</evidence>
<dbReference type="GO" id="GO:0022857">
    <property type="term" value="F:transmembrane transporter activity"/>
    <property type="evidence" value="ECO:0007669"/>
    <property type="project" value="UniProtKB-UniRule"/>
</dbReference>
<feature type="transmembrane region" description="Helical" evidence="7">
    <location>
        <begin position="211"/>
        <end position="236"/>
    </location>
</feature>
<proteinExistence type="inferred from homology"/>
<dbReference type="NCBIfam" id="TIGR00786">
    <property type="entry name" value="dctM"/>
    <property type="match status" value="1"/>
</dbReference>
<dbReference type="Pfam" id="PF06808">
    <property type="entry name" value="DctM"/>
    <property type="match status" value="1"/>
</dbReference>
<evidence type="ECO:0000256" key="4">
    <source>
        <dbReference type="ARBA" id="ARBA00022692"/>
    </source>
</evidence>
<dbReference type="RefSeq" id="WP_091939409.1">
    <property type="nucleotide sequence ID" value="NZ_FNCY01000019.1"/>
</dbReference>